<evidence type="ECO:0000256" key="4">
    <source>
        <dbReference type="ARBA" id="ARBA00022771"/>
    </source>
</evidence>
<proteinExistence type="inferred from homology"/>
<organism evidence="11 12">
    <name type="scientific">Brachionus calyciflorus</name>
    <dbReference type="NCBI Taxonomy" id="104777"/>
    <lineage>
        <taxon>Eukaryota</taxon>
        <taxon>Metazoa</taxon>
        <taxon>Spiralia</taxon>
        <taxon>Gnathifera</taxon>
        <taxon>Rotifera</taxon>
        <taxon>Eurotatoria</taxon>
        <taxon>Monogononta</taxon>
        <taxon>Pseudotrocha</taxon>
        <taxon>Ploima</taxon>
        <taxon>Brachionidae</taxon>
        <taxon>Brachionus</taxon>
    </lineage>
</organism>
<keyword evidence="3" id="KW-0479">Metal-binding</keyword>
<dbReference type="AlphaFoldDB" id="A0A813ZV96"/>
<dbReference type="InterPro" id="IPR017455">
    <property type="entry name" value="Znf_FYVE-rel"/>
</dbReference>
<evidence type="ECO:0000256" key="3">
    <source>
        <dbReference type="ARBA" id="ARBA00022723"/>
    </source>
</evidence>
<dbReference type="SUPFAM" id="SSF57903">
    <property type="entry name" value="FYVE/PHD zinc finger"/>
    <property type="match status" value="1"/>
</dbReference>
<dbReference type="GO" id="GO:0046856">
    <property type="term" value="P:phosphatidylinositol dephosphorylation"/>
    <property type="evidence" value="ECO:0007669"/>
    <property type="project" value="TreeGrafter"/>
</dbReference>
<comment type="caution">
    <text evidence="11">The sequence shown here is derived from an EMBL/GenBank/DDBJ whole genome shotgun (WGS) entry which is preliminary data.</text>
</comment>
<dbReference type="PROSITE" id="PS51339">
    <property type="entry name" value="PPASE_MYOTUBULARIN"/>
    <property type="match status" value="1"/>
</dbReference>
<evidence type="ECO:0000256" key="1">
    <source>
        <dbReference type="ARBA" id="ARBA00004370"/>
    </source>
</evidence>
<evidence type="ECO:0000256" key="6">
    <source>
        <dbReference type="ARBA" id="ARBA00023136"/>
    </source>
</evidence>
<dbReference type="InterPro" id="IPR011011">
    <property type="entry name" value="Znf_FYVE_PHD"/>
</dbReference>
<sequence length="303" mass="35625">MFGHKFSHRCGHIYENDKEISPIFSQFLECTWQLQQQFPCAFEFNESYLVKLHEHVYSCQFGTFVGNCQKERVDMKLNELTYSLWDYIQYKINDFINPLYIPNSNYSTKVIRPDTRIFNLKFWRSLYNRFDSNINPNEKISDTLSMLSNNTSSLLEYSKLLEKRCAQLKALIKNNDLEKQEKNENNLEESLDALSIEKIDSIKENNDSIKETVPVKLKHTDSFMNLTLDKLSLDFNSIELNWKSSRKNCNCFEPFDFASSKVNCSRCGEIYCERCVENGKYVISQVSTKLIFICESCVVQFQI</sequence>
<dbReference type="Gene3D" id="3.30.40.10">
    <property type="entry name" value="Zinc/RING finger domain, C3HC4 (zinc finger)"/>
    <property type="match status" value="1"/>
</dbReference>
<evidence type="ECO:0000313" key="11">
    <source>
        <dbReference type="EMBL" id="CAF0903590.1"/>
    </source>
</evidence>
<dbReference type="PROSITE" id="PS50178">
    <property type="entry name" value="ZF_FYVE"/>
    <property type="match status" value="1"/>
</dbReference>
<dbReference type="SUPFAM" id="SSF52799">
    <property type="entry name" value="(Phosphotyrosine protein) phosphatases II"/>
    <property type="match status" value="1"/>
</dbReference>
<dbReference type="GO" id="GO:0016020">
    <property type="term" value="C:membrane"/>
    <property type="evidence" value="ECO:0007669"/>
    <property type="project" value="UniProtKB-SubCell"/>
</dbReference>
<comment type="similarity">
    <text evidence="2">Belongs to the protein-tyrosine phosphatase family. Non-receptor class myotubularin subfamily.</text>
</comment>
<evidence type="ECO:0000259" key="10">
    <source>
        <dbReference type="PROSITE" id="PS51339"/>
    </source>
</evidence>
<dbReference type="EMBL" id="CAJNOC010001962">
    <property type="protein sequence ID" value="CAF0903590.1"/>
    <property type="molecule type" value="Genomic_DNA"/>
</dbReference>
<evidence type="ECO:0000259" key="9">
    <source>
        <dbReference type="PROSITE" id="PS50178"/>
    </source>
</evidence>
<dbReference type="Pfam" id="PF06602">
    <property type="entry name" value="Myotub-related"/>
    <property type="match status" value="1"/>
</dbReference>
<dbReference type="InterPro" id="IPR030564">
    <property type="entry name" value="Myotubularin"/>
</dbReference>
<evidence type="ECO:0000256" key="7">
    <source>
        <dbReference type="PROSITE-ProRule" id="PRU00091"/>
    </source>
</evidence>
<gene>
    <name evidence="11" type="ORF">OXX778_LOCUS11526</name>
</gene>
<keyword evidence="12" id="KW-1185">Reference proteome</keyword>
<accession>A0A813ZV96</accession>
<dbReference type="GO" id="GO:0008270">
    <property type="term" value="F:zinc ion binding"/>
    <property type="evidence" value="ECO:0007669"/>
    <property type="project" value="UniProtKB-KW"/>
</dbReference>
<dbReference type="InterPro" id="IPR010569">
    <property type="entry name" value="Myotubularin-like_Pase_dom"/>
</dbReference>
<evidence type="ECO:0000313" key="12">
    <source>
        <dbReference type="Proteomes" id="UP000663879"/>
    </source>
</evidence>
<evidence type="ECO:0000256" key="5">
    <source>
        <dbReference type="ARBA" id="ARBA00022833"/>
    </source>
</evidence>
<keyword evidence="4 7" id="KW-0863">Zinc-finger</keyword>
<name>A0A813ZV96_9BILA</name>
<dbReference type="PANTHER" id="PTHR10807">
    <property type="entry name" value="MYOTUBULARIN-RELATED"/>
    <property type="match status" value="1"/>
</dbReference>
<protein>
    <submittedName>
        <fullName evidence="11">Uncharacterized protein</fullName>
    </submittedName>
</protein>
<keyword evidence="5" id="KW-0862">Zinc</keyword>
<evidence type="ECO:0000256" key="8">
    <source>
        <dbReference type="SAM" id="Coils"/>
    </source>
</evidence>
<evidence type="ECO:0000256" key="2">
    <source>
        <dbReference type="ARBA" id="ARBA00007471"/>
    </source>
</evidence>
<reference evidence="11" key="1">
    <citation type="submission" date="2021-02" db="EMBL/GenBank/DDBJ databases">
        <authorList>
            <person name="Nowell W R."/>
        </authorList>
    </citation>
    <scope>NUCLEOTIDE SEQUENCE</scope>
    <source>
        <strain evidence="11">Ploen Becks lab</strain>
    </source>
</reference>
<feature type="domain" description="Myotubularin phosphatase" evidence="10">
    <location>
        <begin position="1"/>
        <end position="127"/>
    </location>
</feature>
<feature type="domain" description="FYVE-type" evidence="9">
    <location>
        <begin position="242"/>
        <end position="302"/>
    </location>
</feature>
<dbReference type="PANTHER" id="PTHR10807:SF8">
    <property type="entry name" value="PHOSPHATIDYLINOSITOL-3-PHOSPHATE PHOSPHATASE"/>
    <property type="match status" value="1"/>
</dbReference>
<comment type="subcellular location">
    <subcellularLocation>
        <location evidence="1">Membrane</location>
    </subcellularLocation>
</comment>
<dbReference type="GO" id="GO:0106018">
    <property type="term" value="F:phosphatidylinositol-3,5-bisphosphate phosphatase activity"/>
    <property type="evidence" value="ECO:0007669"/>
    <property type="project" value="TreeGrafter"/>
</dbReference>
<feature type="coiled-coil region" evidence="8">
    <location>
        <begin position="170"/>
        <end position="197"/>
    </location>
</feature>
<dbReference type="OrthoDB" id="271628at2759"/>
<dbReference type="GO" id="GO:0005737">
    <property type="term" value="C:cytoplasm"/>
    <property type="evidence" value="ECO:0007669"/>
    <property type="project" value="TreeGrafter"/>
</dbReference>
<dbReference type="GO" id="GO:0004438">
    <property type="term" value="F:phosphatidylinositol-3-phosphate phosphatase activity"/>
    <property type="evidence" value="ECO:0007669"/>
    <property type="project" value="TreeGrafter"/>
</dbReference>
<dbReference type="InterPro" id="IPR013083">
    <property type="entry name" value="Znf_RING/FYVE/PHD"/>
</dbReference>
<keyword evidence="8" id="KW-0175">Coiled coil</keyword>
<dbReference type="Proteomes" id="UP000663879">
    <property type="component" value="Unassembled WGS sequence"/>
</dbReference>
<dbReference type="InterPro" id="IPR029021">
    <property type="entry name" value="Prot-tyrosine_phosphatase-like"/>
</dbReference>
<keyword evidence="6" id="KW-0472">Membrane</keyword>